<evidence type="ECO:0000256" key="3">
    <source>
        <dbReference type="ARBA" id="ARBA00022692"/>
    </source>
</evidence>
<feature type="transmembrane region" description="Helical" evidence="6">
    <location>
        <begin position="85"/>
        <end position="105"/>
    </location>
</feature>
<feature type="transmembrane region" description="Helical" evidence="6">
    <location>
        <begin position="51"/>
        <end position="73"/>
    </location>
</feature>
<dbReference type="PANTHER" id="PTHR12677:SF59">
    <property type="entry name" value="GOLGI APPARATUS MEMBRANE PROTEIN TVP38-RELATED"/>
    <property type="match status" value="1"/>
</dbReference>
<comment type="caution">
    <text evidence="8">The sequence shown here is derived from an EMBL/GenBank/DDBJ whole genome shotgun (WGS) entry which is preliminary data.</text>
</comment>
<feature type="transmembrane region" description="Helical" evidence="6">
    <location>
        <begin position="136"/>
        <end position="157"/>
    </location>
</feature>
<evidence type="ECO:0000256" key="5">
    <source>
        <dbReference type="ARBA" id="ARBA00023136"/>
    </source>
</evidence>
<dbReference type="Pfam" id="PF09335">
    <property type="entry name" value="VTT_dom"/>
    <property type="match status" value="1"/>
</dbReference>
<keyword evidence="5 6" id="KW-0472">Membrane</keyword>
<proteinExistence type="inferred from homology"/>
<evidence type="ECO:0000256" key="4">
    <source>
        <dbReference type="ARBA" id="ARBA00022989"/>
    </source>
</evidence>
<evidence type="ECO:0000313" key="9">
    <source>
        <dbReference type="Proteomes" id="UP000611762"/>
    </source>
</evidence>
<dbReference type="AlphaFoldDB" id="A0A926HY51"/>
<dbReference type="Proteomes" id="UP000611762">
    <property type="component" value="Unassembled WGS sequence"/>
</dbReference>
<keyword evidence="4 6" id="KW-1133">Transmembrane helix</keyword>
<dbReference type="InterPro" id="IPR032816">
    <property type="entry name" value="VTT_dom"/>
</dbReference>
<comment type="subcellular location">
    <subcellularLocation>
        <location evidence="1 6">Cell membrane</location>
        <topology evidence="1 6">Multi-pass membrane protein</topology>
    </subcellularLocation>
</comment>
<protein>
    <recommendedName>
        <fullName evidence="6">TVP38/TMEM64 family membrane protein</fullName>
    </recommendedName>
</protein>
<evidence type="ECO:0000256" key="6">
    <source>
        <dbReference type="RuleBase" id="RU366058"/>
    </source>
</evidence>
<dbReference type="RefSeq" id="WP_249311876.1">
    <property type="nucleotide sequence ID" value="NZ_JACRSU010000002.1"/>
</dbReference>
<keyword evidence="2 6" id="KW-1003">Cell membrane</keyword>
<dbReference type="GO" id="GO:0005886">
    <property type="term" value="C:plasma membrane"/>
    <property type="evidence" value="ECO:0007669"/>
    <property type="project" value="UniProtKB-SubCell"/>
</dbReference>
<evidence type="ECO:0000259" key="7">
    <source>
        <dbReference type="Pfam" id="PF09335"/>
    </source>
</evidence>
<dbReference type="PANTHER" id="PTHR12677">
    <property type="entry name" value="GOLGI APPARATUS MEMBRANE PROTEIN TVP38-RELATED"/>
    <property type="match status" value="1"/>
</dbReference>
<dbReference type="InterPro" id="IPR015414">
    <property type="entry name" value="TMEM64"/>
</dbReference>
<evidence type="ECO:0000256" key="1">
    <source>
        <dbReference type="ARBA" id="ARBA00004651"/>
    </source>
</evidence>
<reference evidence="8" key="1">
    <citation type="submission" date="2020-08" db="EMBL/GenBank/DDBJ databases">
        <title>Genome public.</title>
        <authorList>
            <person name="Liu C."/>
            <person name="Sun Q."/>
        </authorList>
    </citation>
    <scope>NUCLEOTIDE SEQUENCE</scope>
    <source>
        <strain evidence="8">H8</strain>
    </source>
</reference>
<accession>A0A926HY51</accession>
<dbReference type="EMBL" id="JACRSU010000002">
    <property type="protein sequence ID" value="MBC8540724.1"/>
    <property type="molecule type" value="Genomic_DNA"/>
</dbReference>
<organism evidence="8 9">
    <name type="scientific">Congzhengia minquanensis</name>
    <dbReference type="NCBI Taxonomy" id="2763657"/>
    <lineage>
        <taxon>Bacteria</taxon>
        <taxon>Bacillati</taxon>
        <taxon>Bacillota</taxon>
        <taxon>Clostridia</taxon>
        <taxon>Eubacteriales</taxon>
        <taxon>Oscillospiraceae</taxon>
        <taxon>Congzhengia</taxon>
    </lineage>
</organism>
<evidence type="ECO:0000256" key="2">
    <source>
        <dbReference type="ARBA" id="ARBA00022475"/>
    </source>
</evidence>
<feature type="transmembrane region" description="Helical" evidence="6">
    <location>
        <begin position="164"/>
        <end position="185"/>
    </location>
</feature>
<feature type="transmembrane region" description="Helical" evidence="6">
    <location>
        <begin position="12"/>
        <end position="31"/>
    </location>
</feature>
<sequence length="229" mass="24979">MKKFFENRMVLNVLRTLPVVLTLAAVVFLFVSGGKFSPEDILSHSPSTPIFIVLFILILYALKSLSVFFPVIVLQVAVGLLFQSFWAVLLNIAGMAVAFALPYAIGYYSGAAMVTKLLDKHPKVADMIEKQRGSDFFISFFLRIIGFLPVDLVSMYLGSVKTDFMKFMTGSLAGVLPGVIAATIAGTSITDPTSPTFIISLSIALLLSAASFIGNALYQKRKKQYGNEK</sequence>
<comment type="similarity">
    <text evidence="6">Belongs to the TVP38/TMEM64 family.</text>
</comment>
<name>A0A926HY51_9FIRM</name>
<feature type="transmembrane region" description="Helical" evidence="6">
    <location>
        <begin position="197"/>
        <end position="218"/>
    </location>
</feature>
<keyword evidence="9" id="KW-1185">Reference proteome</keyword>
<feature type="domain" description="VTT" evidence="7">
    <location>
        <begin position="70"/>
        <end position="187"/>
    </location>
</feature>
<gene>
    <name evidence="8" type="ORF">H8698_07005</name>
</gene>
<keyword evidence="3 6" id="KW-0812">Transmembrane</keyword>
<evidence type="ECO:0000313" key="8">
    <source>
        <dbReference type="EMBL" id="MBC8540724.1"/>
    </source>
</evidence>